<organism evidence="1 2">
    <name type="scientific">Romanomermis culicivorax</name>
    <name type="common">Nematode worm</name>
    <dbReference type="NCBI Taxonomy" id="13658"/>
    <lineage>
        <taxon>Eukaryota</taxon>
        <taxon>Metazoa</taxon>
        <taxon>Ecdysozoa</taxon>
        <taxon>Nematoda</taxon>
        <taxon>Enoplea</taxon>
        <taxon>Dorylaimia</taxon>
        <taxon>Mermithida</taxon>
        <taxon>Mermithoidea</taxon>
        <taxon>Mermithidae</taxon>
        <taxon>Romanomermis</taxon>
    </lineage>
</organism>
<dbReference type="WBParaSite" id="nRc.2.0.1.t48057-RA">
    <property type="protein sequence ID" value="nRc.2.0.1.t48057-RA"/>
    <property type="gene ID" value="nRc.2.0.1.g48057"/>
</dbReference>
<evidence type="ECO:0000313" key="2">
    <source>
        <dbReference type="WBParaSite" id="nRc.2.0.1.t48057-RA"/>
    </source>
</evidence>
<protein>
    <submittedName>
        <fullName evidence="2">Uncharacterized protein</fullName>
    </submittedName>
</protein>
<keyword evidence="1" id="KW-1185">Reference proteome</keyword>
<evidence type="ECO:0000313" key="1">
    <source>
        <dbReference type="Proteomes" id="UP000887565"/>
    </source>
</evidence>
<proteinExistence type="predicted"/>
<dbReference type="Proteomes" id="UP000887565">
    <property type="component" value="Unplaced"/>
</dbReference>
<reference evidence="2" key="1">
    <citation type="submission" date="2022-11" db="UniProtKB">
        <authorList>
            <consortium name="WormBaseParasite"/>
        </authorList>
    </citation>
    <scope>IDENTIFICATION</scope>
</reference>
<name>A0A915LB39_ROMCU</name>
<sequence length="68" mass="7697">MDNIGRHNFPSPQFHTEICITVSVINELLLEGDPINAFLKVLPHSKQSKSDVPVTCTRYQNYPQCPTI</sequence>
<dbReference type="AlphaFoldDB" id="A0A915LB39"/>
<accession>A0A915LB39</accession>